<comment type="caution">
    <text evidence="10">The sequence shown here is derived from an EMBL/GenBank/DDBJ whole genome shotgun (WGS) entry which is preliminary data.</text>
</comment>
<dbReference type="InterPro" id="IPR001264">
    <property type="entry name" value="Glyco_trans_51"/>
</dbReference>
<evidence type="ECO:0000259" key="9">
    <source>
        <dbReference type="Pfam" id="PF00912"/>
    </source>
</evidence>
<feature type="region of interest" description="Disordered" evidence="8">
    <location>
        <begin position="1038"/>
        <end position="1082"/>
    </location>
</feature>
<dbReference type="GO" id="GO:0006508">
    <property type="term" value="P:proteolysis"/>
    <property type="evidence" value="ECO:0007669"/>
    <property type="project" value="UniProtKB-KW"/>
</dbReference>
<reference evidence="10 11" key="1">
    <citation type="journal article" date="2019" name="Nat. Microbiol.">
        <title>Mediterranean grassland soil C-N compound turnover is dependent on rainfall and depth, and is mediated by genomically divergent microorganisms.</title>
        <authorList>
            <person name="Diamond S."/>
            <person name="Andeer P.F."/>
            <person name="Li Z."/>
            <person name="Crits-Christoph A."/>
            <person name="Burstein D."/>
            <person name="Anantharaman K."/>
            <person name="Lane K.R."/>
            <person name="Thomas B.C."/>
            <person name="Pan C."/>
            <person name="Northen T.R."/>
            <person name="Banfield J.F."/>
        </authorList>
    </citation>
    <scope>NUCLEOTIDE SEQUENCE [LARGE SCALE GENOMIC DNA]</scope>
    <source>
        <strain evidence="10">WS_6</strain>
    </source>
</reference>
<evidence type="ECO:0000256" key="3">
    <source>
        <dbReference type="ARBA" id="ARBA00022676"/>
    </source>
</evidence>
<dbReference type="GO" id="GO:0004180">
    <property type="term" value="F:carboxypeptidase activity"/>
    <property type="evidence" value="ECO:0007669"/>
    <property type="project" value="UniProtKB-KW"/>
</dbReference>
<name>A0A538T9C2_UNCEI</name>
<dbReference type="InterPro" id="IPR023346">
    <property type="entry name" value="Lysozyme-like_dom_sf"/>
</dbReference>
<evidence type="ECO:0000256" key="5">
    <source>
        <dbReference type="ARBA" id="ARBA00023268"/>
    </source>
</evidence>
<feature type="compositionally biased region" description="Basic and acidic residues" evidence="8">
    <location>
        <begin position="1072"/>
        <end position="1082"/>
    </location>
</feature>
<dbReference type="PANTHER" id="PTHR32282">
    <property type="entry name" value="BINDING PROTEIN TRANSPEPTIDASE, PUTATIVE-RELATED"/>
    <property type="match status" value="1"/>
</dbReference>
<dbReference type="PANTHER" id="PTHR32282:SF24">
    <property type="entry name" value="GLYCOSYL TRANSFERASE FAMILY 51 DOMAIN-CONTAINING PROTEIN"/>
    <property type="match status" value="1"/>
</dbReference>
<evidence type="ECO:0000256" key="8">
    <source>
        <dbReference type="SAM" id="MobiDB-lite"/>
    </source>
</evidence>
<feature type="domain" description="Glycosyl transferase family 51" evidence="9">
    <location>
        <begin position="199"/>
        <end position="395"/>
    </location>
</feature>
<evidence type="ECO:0000256" key="2">
    <source>
        <dbReference type="ARBA" id="ARBA00022670"/>
    </source>
</evidence>
<dbReference type="SUPFAM" id="SSF56601">
    <property type="entry name" value="beta-lactamase/transpeptidase-like"/>
    <property type="match status" value="1"/>
</dbReference>
<dbReference type="GO" id="GO:0030288">
    <property type="term" value="C:outer membrane-bounded periplasmic space"/>
    <property type="evidence" value="ECO:0007669"/>
    <property type="project" value="TreeGrafter"/>
</dbReference>
<comment type="catalytic activity">
    <reaction evidence="7">
        <text>[GlcNAc-(1-&gt;4)-Mur2Ac(oyl-L-Ala-gamma-D-Glu-L-Lys-D-Ala-D-Ala)](n)-di-trans,octa-cis-undecaprenyl diphosphate + beta-D-GlcNAc-(1-&gt;4)-Mur2Ac(oyl-L-Ala-gamma-D-Glu-L-Lys-D-Ala-D-Ala)-di-trans,octa-cis-undecaprenyl diphosphate = [GlcNAc-(1-&gt;4)-Mur2Ac(oyl-L-Ala-gamma-D-Glu-L-Lys-D-Ala-D-Ala)](n+1)-di-trans,octa-cis-undecaprenyl diphosphate + di-trans,octa-cis-undecaprenyl diphosphate + H(+)</text>
        <dbReference type="Rhea" id="RHEA:23708"/>
        <dbReference type="Rhea" id="RHEA-COMP:9602"/>
        <dbReference type="Rhea" id="RHEA-COMP:9603"/>
        <dbReference type="ChEBI" id="CHEBI:15378"/>
        <dbReference type="ChEBI" id="CHEBI:58405"/>
        <dbReference type="ChEBI" id="CHEBI:60033"/>
        <dbReference type="ChEBI" id="CHEBI:78435"/>
        <dbReference type="EC" id="2.4.99.28"/>
    </reaction>
</comment>
<dbReference type="InterPro" id="IPR050396">
    <property type="entry name" value="Glycosyltr_51/Transpeptidase"/>
</dbReference>
<dbReference type="Gene3D" id="3.40.710.10">
    <property type="entry name" value="DD-peptidase/beta-lactamase superfamily"/>
    <property type="match status" value="1"/>
</dbReference>
<keyword evidence="3" id="KW-0328">Glycosyltransferase</keyword>
<keyword evidence="4 10" id="KW-0808">Transferase</keyword>
<dbReference type="Proteomes" id="UP000316852">
    <property type="component" value="Unassembled WGS sequence"/>
</dbReference>
<dbReference type="Gene3D" id="1.10.3810.10">
    <property type="entry name" value="Biosynthetic peptidoglycan transglycosylase-like"/>
    <property type="match status" value="1"/>
</dbReference>
<protein>
    <recommendedName>
        <fullName evidence="6">peptidoglycan glycosyltransferase</fullName>
        <ecNumber evidence="6">2.4.99.28</ecNumber>
    </recommendedName>
</protein>
<accession>A0A538T9C2</accession>
<dbReference type="Pfam" id="PF00912">
    <property type="entry name" value="Transgly"/>
    <property type="match status" value="1"/>
</dbReference>
<dbReference type="InterPro" id="IPR036950">
    <property type="entry name" value="PBP_transglycosylase"/>
</dbReference>
<evidence type="ECO:0000256" key="1">
    <source>
        <dbReference type="ARBA" id="ARBA00022645"/>
    </source>
</evidence>
<dbReference type="SUPFAM" id="SSF53955">
    <property type="entry name" value="Lysozyme-like"/>
    <property type="match status" value="1"/>
</dbReference>
<proteinExistence type="predicted"/>
<keyword evidence="1" id="KW-0121">Carboxypeptidase</keyword>
<evidence type="ECO:0000313" key="11">
    <source>
        <dbReference type="Proteomes" id="UP000316852"/>
    </source>
</evidence>
<dbReference type="EMBL" id="VBOW01000016">
    <property type="protein sequence ID" value="TMQ60235.1"/>
    <property type="molecule type" value="Genomic_DNA"/>
</dbReference>
<dbReference type="EC" id="2.4.99.28" evidence="6"/>
<dbReference type="AlphaFoldDB" id="A0A538T9C2"/>
<evidence type="ECO:0000256" key="7">
    <source>
        <dbReference type="ARBA" id="ARBA00049902"/>
    </source>
</evidence>
<evidence type="ECO:0000256" key="4">
    <source>
        <dbReference type="ARBA" id="ARBA00022679"/>
    </source>
</evidence>
<keyword evidence="2" id="KW-0378">Hydrolase</keyword>
<gene>
    <name evidence="10" type="ORF">E6K76_02600</name>
</gene>
<dbReference type="GO" id="GO:0009252">
    <property type="term" value="P:peptidoglycan biosynthetic process"/>
    <property type="evidence" value="ECO:0007669"/>
    <property type="project" value="TreeGrafter"/>
</dbReference>
<dbReference type="InterPro" id="IPR012338">
    <property type="entry name" value="Beta-lactam/transpept-like"/>
</dbReference>
<organism evidence="10 11">
    <name type="scientific">Eiseniibacteriota bacterium</name>
    <dbReference type="NCBI Taxonomy" id="2212470"/>
    <lineage>
        <taxon>Bacteria</taxon>
        <taxon>Candidatus Eiseniibacteriota</taxon>
    </lineage>
</organism>
<keyword evidence="5" id="KW-0511">Multifunctional enzyme</keyword>
<keyword evidence="2" id="KW-0645">Protease</keyword>
<evidence type="ECO:0000313" key="10">
    <source>
        <dbReference type="EMBL" id="TMQ60235.1"/>
    </source>
</evidence>
<evidence type="ECO:0000256" key="6">
    <source>
        <dbReference type="ARBA" id="ARBA00044770"/>
    </source>
</evidence>
<dbReference type="GO" id="GO:0008955">
    <property type="term" value="F:peptidoglycan glycosyltransferase activity"/>
    <property type="evidence" value="ECO:0007669"/>
    <property type="project" value="UniProtKB-EC"/>
</dbReference>
<sequence>MCYTAGCQTGCPDRVPGTLRFRVLGPHLPVHLCVREKMRREIKAVAWALTHVPRLRIGWPYAVGILGQIRRLPGWAWALSGLALLLITLHWETHTGTLESRLFAQWAKGLTYYIKPGPANGVVFPKGGPADVRRGYTRIPEFTRSLEARGFRIAEQARFSPALVAAARLGISPPYREPAVAGLSIEGVDGGDLFEAPDRTEGIARYEDIPPVVLRSLLYIENRELERNTSPWSNPAVDWGRWAKAVFFYAANRFGLPVRVEGGSTLAVQVEKYRHSEDGRTASPVDKLRQVLTASLRVYQEGPDTRKERQQIILDYLNSVPLGATPSHGEVFGLKQGLRAWFGLEPSRVMARIRTGKTVGQRARAMKHVLALLCAVRAPSRYLIEDPAALERRADAYTSLLAREGVFDPDFAERVRAVPLSFAPETASAPRRNHRISPASKAATRIRIDLEQALAVGGLYDLNRLHLDVESTIDAGLQRETEELMGRLADPTFLARHGLMGGHLLSRGDPKRVIYSVLLCERTPARNEIRVHADNLRRPFDVNEGMKMALGSTAKVRTLVHYLQIMEKLHQEISGRGPLAIGDYERQARDPLTRWACQTLRENPSMPAEAFLSRAVDRTYSASPAELFYTGGGVHTFVNFDPSDNGKKLTIRAAAAHSTNLVFVRLMRDIVRYHMARLPYDAEKVLSGEDSLTRQSMLTEIADDESEAAITRIYRDYQGLAPRESLDRLRGTGTRSPRRLGKDPLEVWCAGTLARDPGISREGLIRASREVRRQASAWLFRTRNRRAQDLRLRARIERDAFARMTPYWRRLGFPFERLVPSYATAIGSSADRPAALAELMGIIVNEGLDRPAQRINRVVFAPWTPYHTALEAEAPPSSRLLSPAVAGTARSVLTQVVESETGTARRIKDLFRDASGKPIPVGGKTGTGDNRFDTYASGGRLVSSEVVSRTAAFTFFIGDRYYGVVTASVFGRQAGRYRFTSALPLRVLELLAPSLERHLGGPPPPPYPMASLEHLDLDAAHPVQNVDPDVTLVAPNDEVHSALPDPEPPDRDLLQALRQGRMIKGNSGLDPIHAEPEARLQE</sequence>